<reference evidence="6" key="1">
    <citation type="journal article" date="2014" name="Front. Microbiol.">
        <title>High frequency of phylogenetically diverse reductive dehalogenase-homologous genes in deep subseafloor sedimentary metagenomes.</title>
        <authorList>
            <person name="Kawai M."/>
            <person name="Futagami T."/>
            <person name="Toyoda A."/>
            <person name="Takaki Y."/>
            <person name="Nishi S."/>
            <person name="Hori S."/>
            <person name="Arai W."/>
            <person name="Tsubouchi T."/>
            <person name="Morono Y."/>
            <person name="Uchiyama I."/>
            <person name="Ito T."/>
            <person name="Fujiyama A."/>
            <person name="Inagaki F."/>
            <person name="Takami H."/>
        </authorList>
    </citation>
    <scope>NUCLEOTIDE SEQUENCE</scope>
    <source>
        <strain evidence="6">Expedition CK06-06</strain>
    </source>
</reference>
<protein>
    <recommendedName>
        <fullName evidence="5">Tryptophan synthase beta chain-like PALP domain-containing protein</fullName>
    </recommendedName>
</protein>
<dbReference type="PANTHER" id="PTHR48078">
    <property type="entry name" value="THREONINE DEHYDRATASE, MITOCHONDRIAL-RELATED"/>
    <property type="match status" value="1"/>
</dbReference>
<name>X1MP71_9ZZZZ</name>
<keyword evidence="4" id="KW-0456">Lyase</keyword>
<feature type="non-terminal residue" evidence="6">
    <location>
        <position position="279"/>
    </location>
</feature>
<dbReference type="InterPro" id="IPR001926">
    <property type="entry name" value="TrpB-like_PALP"/>
</dbReference>
<dbReference type="InterPro" id="IPR036052">
    <property type="entry name" value="TrpB-like_PALP_sf"/>
</dbReference>
<evidence type="ECO:0000313" key="6">
    <source>
        <dbReference type="EMBL" id="GAI19841.1"/>
    </source>
</evidence>
<dbReference type="AlphaFoldDB" id="X1MP71"/>
<dbReference type="Gene3D" id="3.40.50.1100">
    <property type="match status" value="2"/>
</dbReference>
<keyword evidence="3" id="KW-0663">Pyridoxal phosphate</keyword>
<dbReference type="InterPro" id="IPR050147">
    <property type="entry name" value="Ser/Thr_Dehydratase"/>
</dbReference>
<evidence type="ECO:0000256" key="1">
    <source>
        <dbReference type="ARBA" id="ARBA00001933"/>
    </source>
</evidence>
<feature type="non-terminal residue" evidence="6">
    <location>
        <position position="1"/>
    </location>
</feature>
<evidence type="ECO:0000256" key="3">
    <source>
        <dbReference type="ARBA" id="ARBA00022898"/>
    </source>
</evidence>
<dbReference type="GO" id="GO:0004794">
    <property type="term" value="F:threonine deaminase activity"/>
    <property type="evidence" value="ECO:0007669"/>
    <property type="project" value="TreeGrafter"/>
</dbReference>
<dbReference type="InterPro" id="IPR004450">
    <property type="entry name" value="Thr_synthase-like"/>
</dbReference>
<comment type="caution">
    <text evidence="6">The sequence shown here is derived from an EMBL/GenBank/DDBJ whole genome shotgun (WGS) entry which is preliminary data.</text>
</comment>
<evidence type="ECO:0000256" key="2">
    <source>
        <dbReference type="ARBA" id="ARBA00005517"/>
    </source>
</evidence>
<sequence length="279" mass="29577">LGRELGLDELYIKNDCLNPTYSFKDRPVSVAVTKAQEFGFDTVACASTGNLAASVAAHAIKASMKAYVFVPSSVESGKLVGIAIYNPILVTVDGSYDDVNRLCARLAERYNWGFININLRPYYAEGSKTLGYEVAEQLGWRAPDCVVAPAASGLMFTRIWKGLDELSMLGLIKPVNAHMYVAQATGSSPIVNAFQMGTLHVHPVVPNTIAKSIAIGNPADGYYALRVARQSGGGACGVTDEEIIAGMELLAQTEGIFAEATGGVVIGVLRKLAASGVIK</sequence>
<comment type="cofactor">
    <cofactor evidence="1">
        <name>pyridoxal 5'-phosphate</name>
        <dbReference type="ChEBI" id="CHEBI:597326"/>
    </cofactor>
</comment>
<accession>X1MP71</accession>
<evidence type="ECO:0000259" key="5">
    <source>
        <dbReference type="Pfam" id="PF00291"/>
    </source>
</evidence>
<proteinExistence type="inferred from homology"/>
<dbReference type="GO" id="GO:0006567">
    <property type="term" value="P:L-threonine catabolic process"/>
    <property type="evidence" value="ECO:0007669"/>
    <property type="project" value="TreeGrafter"/>
</dbReference>
<comment type="similarity">
    <text evidence="2">Belongs to the threonine synthase family.</text>
</comment>
<feature type="domain" description="Tryptophan synthase beta chain-like PALP" evidence="5">
    <location>
        <begin position="1"/>
        <end position="276"/>
    </location>
</feature>
<dbReference type="EMBL" id="BARV01018435">
    <property type="protein sequence ID" value="GAI19841.1"/>
    <property type="molecule type" value="Genomic_DNA"/>
</dbReference>
<dbReference type="Pfam" id="PF00291">
    <property type="entry name" value="PALP"/>
    <property type="match status" value="1"/>
</dbReference>
<dbReference type="GO" id="GO:0003941">
    <property type="term" value="F:L-serine ammonia-lyase activity"/>
    <property type="evidence" value="ECO:0007669"/>
    <property type="project" value="TreeGrafter"/>
</dbReference>
<evidence type="ECO:0000256" key="4">
    <source>
        <dbReference type="ARBA" id="ARBA00023239"/>
    </source>
</evidence>
<dbReference type="GO" id="GO:0006565">
    <property type="term" value="P:L-serine catabolic process"/>
    <property type="evidence" value="ECO:0007669"/>
    <property type="project" value="TreeGrafter"/>
</dbReference>
<dbReference type="SUPFAM" id="SSF53686">
    <property type="entry name" value="Tryptophan synthase beta subunit-like PLP-dependent enzymes"/>
    <property type="match status" value="1"/>
</dbReference>
<organism evidence="6">
    <name type="scientific">marine sediment metagenome</name>
    <dbReference type="NCBI Taxonomy" id="412755"/>
    <lineage>
        <taxon>unclassified sequences</taxon>
        <taxon>metagenomes</taxon>
        <taxon>ecological metagenomes</taxon>
    </lineage>
</organism>
<dbReference type="PANTHER" id="PTHR48078:SF6">
    <property type="entry name" value="L-THREONINE DEHYDRATASE CATABOLIC TDCB"/>
    <property type="match status" value="1"/>
</dbReference>
<gene>
    <name evidence="6" type="ORF">S06H3_31176</name>
</gene>
<dbReference type="CDD" id="cd01563">
    <property type="entry name" value="Thr-synth_1"/>
    <property type="match status" value="1"/>
</dbReference>
<dbReference type="GO" id="GO:0009097">
    <property type="term" value="P:isoleucine biosynthetic process"/>
    <property type="evidence" value="ECO:0007669"/>
    <property type="project" value="TreeGrafter"/>
</dbReference>
<dbReference type="NCBIfam" id="TIGR00260">
    <property type="entry name" value="thrC"/>
    <property type="match status" value="1"/>
</dbReference>